<dbReference type="InterPro" id="IPR004303">
    <property type="entry name" value="PAD"/>
</dbReference>
<dbReference type="EMBL" id="VZTO01005275">
    <property type="protein sequence ID" value="NXT19564.1"/>
    <property type="molecule type" value="Genomic_DNA"/>
</dbReference>
<sequence length="714" mass="79098">MAQQRRVQLSTQHPTSTVCVLGTELSLDVCGSAPKDAVTFHVQGTPGVKLYVVHKTQSVKLPSSLSRWPLAADTEVLLTMDTLSKDVGDEKVRISYFGEASGMPVGRAMLYLTCVGKWQGDTPKLSHRGGCSPPSPSIPLPAEVSLDADVNRSGAVSRTLLDKVTWTWGPEGHGAILLVNCDRDDPKGKTMDNRDTAIRSYADLKDMSQMVLRTRGPRTIFAGHRLLLHVDFSDADKVGVFYSGNSVALEEYEHVLGGSKLVYAIKPSWHQEESIFYVEGLAFPDIGFSGLVSFHVTLLESPEKGLLETPIFTDTVVFRVAPWIMTPNTAAPLEVFVCRWVLGGRPHPALCWIGSHIPFFFFPPSVEDNEDFMAAVGALAEKAKCPLTVCPLVENRNDRWIQDEVEFGYVQAPHKTFPVVFDSPRDLGLKDFPVKRILGPDFGYVARQAPEGTSSLDSFGNLEVSPPVTVRGKEYPLGRILIGSSFPRFGGRRMAKAVKNFLIAQKVQAPVELFSDWLLVGHIDEFLSFVPAPDRKGFRLLLASPSACYQLLKEKQEEGFGEAVMFEGLEKVPKPTINEILANEALRKFNNYVQSCISWNRDILKRELGLAEPDILDIPQLFRGDVTPGAEAFFPNMVNMLVLGRHLGIPKPFGPVVGGQCCLEERVRALLEPLGLTCTFINDFFSYHVLSGEVHCGTNVRRKPFAFKWWHMVP</sequence>
<dbReference type="PANTHER" id="PTHR10837:SF11">
    <property type="entry name" value="PROTEIN-ARGININE DEIMINASE TYPE-1"/>
    <property type="match status" value="1"/>
</dbReference>
<dbReference type="AlphaFoldDB" id="A0A7L3AJG5"/>
<name>A0A7L3AJG5_9AVES</name>
<protein>
    <recommendedName>
        <fullName evidence="3">protein-arginine deiminase</fullName>
        <ecNumber evidence="3">3.5.3.15</ecNumber>
    </recommendedName>
</protein>
<comment type="subcellular location">
    <subcellularLocation>
        <location evidence="1">Cytoplasm</location>
    </subcellularLocation>
</comment>
<dbReference type="SUPFAM" id="SSF110083">
    <property type="entry name" value="Peptidylarginine deiminase Pad4, middle domain"/>
    <property type="match status" value="1"/>
</dbReference>
<evidence type="ECO:0000256" key="6">
    <source>
        <dbReference type="ARBA" id="ARBA00022837"/>
    </source>
</evidence>
<dbReference type="PIRSF" id="PIRSF001247">
    <property type="entry name" value="Protein-arginine_deiminase"/>
    <property type="match status" value="1"/>
</dbReference>
<keyword evidence="6" id="KW-0106">Calcium</keyword>
<keyword evidence="5" id="KW-0378">Hydrolase</keyword>
<evidence type="ECO:0000259" key="11">
    <source>
        <dbReference type="Pfam" id="PF08527"/>
    </source>
</evidence>
<feature type="active site" evidence="8">
    <location>
        <position position="403"/>
    </location>
</feature>
<dbReference type="Pfam" id="PF03068">
    <property type="entry name" value="PAD"/>
    <property type="match status" value="1"/>
</dbReference>
<dbReference type="InterPro" id="IPR013530">
    <property type="entry name" value="PAD_C"/>
</dbReference>
<dbReference type="FunFam" id="2.60.40.1700:FF:000001">
    <property type="entry name" value="Protein-arginine deiminase type-2"/>
    <property type="match status" value="1"/>
</dbReference>
<dbReference type="SUPFAM" id="SSF49503">
    <property type="entry name" value="Cupredoxins"/>
    <property type="match status" value="1"/>
</dbReference>
<dbReference type="PANTHER" id="PTHR10837">
    <property type="entry name" value="PEPTIDYLARGININE DEIMINASE"/>
    <property type="match status" value="1"/>
</dbReference>
<keyword evidence="4" id="KW-0963">Cytoplasm</keyword>
<feature type="domain" description="Protein-arginine deiminase (PAD) central" evidence="11">
    <location>
        <begin position="143"/>
        <end position="300"/>
    </location>
</feature>
<evidence type="ECO:0000256" key="8">
    <source>
        <dbReference type="PIRSR" id="PIRSR001247-1"/>
    </source>
</evidence>
<dbReference type="InterPro" id="IPR038685">
    <property type="entry name" value="PAD_N_sf"/>
</dbReference>
<dbReference type="GO" id="GO:0005737">
    <property type="term" value="C:cytoplasm"/>
    <property type="evidence" value="ECO:0007669"/>
    <property type="project" value="UniProtKB-SubCell"/>
</dbReference>
<evidence type="ECO:0000256" key="4">
    <source>
        <dbReference type="ARBA" id="ARBA00022490"/>
    </source>
</evidence>
<evidence type="ECO:0000259" key="9">
    <source>
        <dbReference type="Pfam" id="PF03068"/>
    </source>
</evidence>
<feature type="non-terminal residue" evidence="12">
    <location>
        <position position="1"/>
    </location>
</feature>
<organism evidence="12 13">
    <name type="scientific">Syrrhaptes paradoxus</name>
    <name type="common">Pallas's sandgrouse</name>
    <dbReference type="NCBI Taxonomy" id="302527"/>
    <lineage>
        <taxon>Eukaryota</taxon>
        <taxon>Metazoa</taxon>
        <taxon>Chordata</taxon>
        <taxon>Craniata</taxon>
        <taxon>Vertebrata</taxon>
        <taxon>Euteleostomi</taxon>
        <taxon>Archelosauria</taxon>
        <taxon>Archosauria</taxon>
        <taxon>Dinosauria</taxon>
        <taxon>Saurischia</taxon>
        <taxon>Theropoda</taxon>
        <taxon>Coelurosauria</taxon>
        <taxon>Aves</taxon>
        <taxon>Neognathae</taxon>
        <taxon>Neoaves</taxon>
        <taxon>Columbimorphae</taxon>
        <taxon>Pterocliformes</taxon>
        <taxon>Pteroclidae</taxon>
        <taxon>Syrrhaptes</taxon>
    </lineage>
</organism>
<feature type="domain" description="Protein-arginine deiminase (PAD) N-terminal" evidence="10">
    <location>
        <begin position="1"/>
        <end position="113"/>
    </location>
</feature>
<feature type="active site" evidence="8">
    <location>
        <position position="696"/>
    </location>
</feature>
<dbReference type="SUPFAM" id="SSF55909">
    <property type="entry name" value="Pentein"/>
    <property type="match status" value="1"/>
</dbReference>
<evidence type="ECO:0000256" key="2">
    <source>
        <dbReference type="ARBA" id="ARBA00008166"/>
    </source>
</evidence>
<dbReference type="Proteomes" id="UP000536260">
    <property type="component" value="Unassembled WGS sequence"/>
</dbReference>
<evidence type="ECO:0000256" key="1">
    <source>
        <dbReference type="ARBA" id="ARBA00004496"/>
    </source>
</evidence>
<comment type="caution">
    <text evidence="12">The sequence shown here is derived from an EMBL/GenBank/DDBJ whole genome shotgun (WGS) entry which is preliminary data.</text>
</comment>
<dbReference type="GO" id="GO:0005634">
    <property type="term" value="C:nucleus"/>
    <property type="evidence" value="ECO:0007669"/>
    <property type="project" value="TreeGrafter"/>
</dbReference>
<dbReference type="Gene3D" id="3.75.10.10">
    <property type="entry name" value="L-arginine/glycine Amidinotransferase, Chain A"/>
    <property type="match status" value="1"/>
</dbReference>
<evidence type="ECO:0000313" key="12">
    <source>
        <dbReference type="EMBL" id="NXT19564.1"/>
    </source>
</evidence>
<comment type="similarity">
    <text evidence="2">Belongs to the protein arginine deiminase family.</text>
</comment>
<proteinExistence type="inferred from homology"/>
<dbReference type="Gene3D" id="2.60.40.1860">
    <property type="entry name" value="Protein-arginine deiminase, N-terminal domain"/>
    <property type="match status" value="1"/>
</dbReference>
<dbReference type="InterPro" id="IPR036556">
    <property type="entry name" value="PAD_central_sf"/>
</dbReference>
<dbReference type="Pfam" id="PF08527">
    <property type="entry name" value="PAD_M"/>
    <property type="match status" value="1"/>
</dbReference>
<accession>A0A7L3AJG5</accession>
<dbReference type="GO" id="GO:0005509">
    <property type="term" value="F:calcium ion binding"/>
    <property type="evidence" value="ECO:0007669"/>
    <property type="project" value="InterPro"/>
</dbReference>
<dbReference type="InterPro" id="IPR013733">
    <property type="entry name" value="Prot_Arg_deaminase_cen_dom"/>
</dbReference>
<feature type="non-terminal residue" evidence="12">
    <location>
        <position position="714"/>
    </location>
</feature>
<dbReference type="InterPro" id="IPR008972">
    <property type="entry name" value="Cupredoxin"/>
</dbReference>
<dbReference type="InterPro" id="IPR013732">
    <property type="entry name" value="PAD_N"/>
</dbReference>
<dbReference type="CDD" id="cd04214">
    <property type="entry name" value="PAD_N"/>
    <property type="match status" value="1"/>
</dbReference>
<dbReference type="FunFam" id="3.75.10.10:FF:000003">
    <property type="entry name" value="Protein-arginine deiminase type-2"/>
    <property type="match status" value="1"/>
</dbReference>
<evidence type="ECO:0000256" key="5">
    <source>
        <dbReference type="ARBA" id="ARBA00022801"/>
    </source>
</evidence>
<keyword evidence="13" id="KW-1185">Reference proteome</keyword>
<gene>
    <name evidence="12" type="primary">Padi3</name>
    <name evidence="12" type="ORF">SYRPAR_R01602</name>
</gene>
<comment type="catalytic activity">
    <reaction evidence="7">
        <text>L-arginyl-[protein] + H2O = L-citrullyl-[protein] + NH4(+)</text>
        <dbReference type="Rhea" id="RHEA:18089"/>
        <dbReference type="Rhea" id="RHEA-COMP:10532"/>
        <dbReference type="Rhea" id="RHEA-COMP:10588"/>
        <dbReference type="ChEBI" id="CHEBI:15377"/>
        <dbReference type="ChEBI" id="CHEBI:28938"/>
        <dbReference type="ChEBI" id="CHEBI:29965"/>
        <dbReference type="ChEBI" id="CHEBI:83397"/>
        <dbReference type="EC" id="3.5.3.15"/>
    </reaction>
</comment>
<dbReference type="Gene3D" id="2.60.40.1700">
    <property type="entry name" value="Protein-arginine deiminase, central domain"/>
    <property type="match status" value="1"/>
</dbReference>
<evidence type="ECO:0000259" key="10">
    <source>
        <dbReference type="Pfam" id="PF08526"/>
    </source>
</evidence>
<feature type="domain" description="Protein-arginine deiminase C-terminal" evidence="9">
    <location>
        <begin position="311"/>
        <end position="711"/>
    </location>
</feature>
<reference evidence="12 13" key="1">
    <citation type="submission" date="2019-09" db="EMBL/GenBank/DDBJ databases">
        <title>Bird 10,000 Genomes (B10K) Project - Family phase.</title>
        <authorList>
            <person name="Zhang G."/>
        </authorList>
    </citation>
    <scope>NUCLEOTIDE SEQUENCE [LARGE SCALE GENOMIC DNA]</scope>
    <source>
        <strain evidence="12">B10K-DU-003-42</strain>
        <tissue evidence="12">Mixed tissue sample</tissue>
    </source>
</reference>
<feature type="active site" evidence="8">
    <location>
        <position position="522"/>
    </location>
</feature>
<evidence type="ECO:0000313" key="13">
    <source>
        <dbReference type="Proteomes" id="UP000536260"/>
    </source>
</evidence>
<dbReference type="GO" id="GO:0004668">
    <property type="term" value="F:protein-arginine deiminase activity"/>
    <property type="evidence" value="ECO:0007669"/>
    <property type="project" value="UniProtKB-EC"/>
</dbReference>
<evidence type="ECO:0000256" key="3">
    <source>
        <dbReference type="ARBA" id="ARBA00012200"/>
    </source>
</evidence>
<evidence type="ECO:0000256" key="7">
    <source>
        <dbReference type="ARBA" id="ARBA00048487"/>
    </source>
</evidence>
<dbReference type="Pfam" id="PF08526">
    <property type="entry name" value="PAD_N"/>
    <property type="match status" value="1"/>
</dbReference>
<dbReference type="EC" id="3.5.3.15" evidence="3"/>
<feature type="active site" evidence="8">
    <location>
        <position position="524"/>
    </location>
</feature>